<dbReference type="EMBL" id="JAAHBU010000077">
    <property type="protein sequence ID" value="NER63632.1"/>
    <property type="molecule type" value="Genomic_DNA"/>
</dbReference>
<evidence type="ECO:0000313" key="5">
    <source>
        <dbReference type="Proteomes" id="UP000482634"/>
    </source>
</evidence>
<dbReference type="EMBL" id="JAAHBV010000043">
    <property type="protein sequence ID" value="NER59177.1"/>
    <property type="molecule type" value="Genomic_DNA"/>
</dbReference>
<gene>
    <name evidence="2" type="ORF">G3435_02665</name>
    <name evidence="3" type="ORF">G3436_06640</name>
</gene>
<dbReference type="AlphaFoldDB" id="A0A6B3NJU3"/>
<keyword evidence="1" id="KW-0472">Membrane</keyword>
<evidence type="ECO:0000313" key="4">
    <source>
        <dbReference type="Proteomes" id="UP000480410"/>
    </source>
</evidence>
<organism evidence="3 5">
    <name type="scientific">Pseudomonas brassicae</name>
    <dbReference type="NCBI Taxonomy" id="2708063"/>
    <lineage>
        <taxon>Bacteria</taxon>
        <taxon>Pseudomonadati</taxon>
        <taxon>Pseudomonadota</taxon>
        <taxon>Gammaproteobacteria</taxon>
        <taxon>Pseudomonadales</taxon>
        <taxon>Pseudomonadaceae</taxon>
        <taxon>Pseudomonas</taxon>
    </lineage>
</organism>
<protein>
    <submittedName>
        <fullName evidence="3">Uncharacterized protein</fullName>
    </submittedName>
</protein>
<keyword evidence="1" id="KW-0812">Transmembrane</keyword>
<comment type="caution">
    <text evidence="3">The sequence shown here is derived from an EMBL/GenBank/DDBJ whole genome shotgun (WGS) entry which is preliminary data.</text>
</comment>
<evidence type="ECO:0000313" key="3">
    <source>
        <dbReference type="EMBL" id="NER63632.1"/>
    </source>
</evidence>
<dbReference type="Proteomes" id="UP000482634">
    <property type="component" value="Unassembled WGS sequence"/>
</dbReference>
<dbReference type="Proteomes" id="UP000480410">
    <property type="component" value="Unassembled WGS sequence"/>
</dbReference>
<dbReference type="RefSeq" id="WP_163942693.1">
    <property type="nucleotide sequence ID" value="NZ_JAAHBU010000077.1"/>
</dbReference>
<keyword evidence="1" id="KW-1133">Transmembrane helix</keyword>
<sequence>MKAPSSEQFDALFEHPRSAKVRAAQAALLANYPEELSGYGVNDDYLSVFQAVFEILLEGQEGIFSLLESLVERMGPEILQVEFDDDYETAVVRFDGREVVFHCPGLHYETFSADMQTLQDFMKDHYVFRVFYEGGIGDTWQLLMVPAGTWLKAEQQYGAARLSSCLIAFGSEVEPGEPFDPERRWRAPRRRFDFSRLRIPLALTFFIAVAAVLLNGYIDLSVAKAPAVPACERMGKVFGQLPAQQAHAMHEDMRSKGLCQ</sequence>
<evidence type="ECO:0000313" key="2">
    <source>
        <dbReference type="EMBL" id="NER59177.1"/>
    </source>
</evidence>
<feature type="transmembrane region" description="Helical" evidence="1">
    <location>
        <begin position="199"/>
        <end position="218"/>
    </location>
</feature>
<accession>A0A6M0CVP6</accession>
<name>A0A6B3NJU3_9PSED</name>
<accession>A0A6B3NJU3</accession>
<proteinExistence type="predicted"/>
<reference evidence="4 5" key="1">
    <citation type="submission" date="2020-02" db="EMBL/GenBank/DDBJ databases">
        <title>Broccoli isolated Pseudomonas sp.</title>
        <authorList>
            <person name="Fujikawa T."/>
            <person name="Sawada H."/>
        </authorList>
    </citation>
    <scope>NUCLEOTIDE SEQUENCE [LARGE SCALE GENOMIC DNA]</scope>
    <source>
        <strain evidence="3 5">MAFF212427</strain>
        <strain evidence="2 4">MAFF212428</strain>
    </source>
</reference>
<evidence type="ECO:0000256" key="1">
    <source>
        <dbReference type="SAM" id="Phobius"/>
    </source>
</evidence>
<keyword evidence="5" id="KW-1185">Reference proteome</keyword>